<dbReference type="AlphaFoldDB" id="A0A2Z6AY22"/>
<dbReference type="EMBL" id="AP017378">
    <property type="protein sequence ID" value="BBD08151.1"/>
    <property type="molecule type" value="Genomic_DNA"/>
</dbReference>
<name>A0A2Z6AY22_9BACT</name>
<gene>
    <name evidence="2" type="ORF">DFE_1425</name>
</gene>
<evidence type="ECO:0000313" key="2">
    <source>
        <dbReference type="EMBL" id="BBD08151.1"/>
    </source>
</evidence>
<dbReference type="OrthoDB" id="5448712at2"/>
<feature type="chain" id="PRO_5016248681" description="Outer membrane protein beta-barrel domain-containing protein" evidence="1">
    <location>
        <begin position="26"/>
        <end position="271"/>
    </location>
</feature>
<evidence type="ECO:0000256" key="1">
    <source>
        <dbReference type="SAM" id="SignalP"/>
    </source>
</evidence>
<feature type="signal peptide" evidence="1">
    <location>
        <begin position="1"/>
        <end position="25"/>
    </location>
</feature>
<keyword evidence="3" id="KW-1185">Reference proteome</keyword>
<dbReference type="KEGG" id="dfl:DFE_1425"/>
<sequence length="271" mass="30175">MKTKIAARLVLVLICLMNLAFPCQAKELFPPSEFKLAYETMYMFYDEPNVMHEEGFLNGLSGSWTGDFTDNHLMASVELGAVGGSMDYVGHYSNGTSLRCSTNDTLLTARAIVGKGFDFRGTGVTPFVGLSARHWYDKIKVQGGYERFITQLHLTAGVNVISRPWENWSLGGSLEGNLLLMGGVESKLSQAGPGYEDAFNRQRFGNGGGARLSIFAEYDFGDYSLGAEPYFRYWHFADSKKDRISFGGVKGRVMEPENDFYISGLKLYIKF</sequence>
<dbReference type="Proteomes" id="UP000269883">
    <property type="component" value="Chromosome"/>
</dbReference>
<dbReference type="GO" id="GO:0004190">
    <property type="term" value="F:aspartic-type endopeptidase activity"/>
    <property type="evidence" value="ECO:0007669"/>
    <property type="project" value="InterPro"/>
</dbReference>
<dbReference type="RefSeq" id="WP_126378017.1">
    <property type="nucleotide sequence ID" value="NZ_AP017378.1"/>
</dbReference>
<evidence type="ECO:0008006" key="4">
    <source>
        <dbReference type="Google" id="ProtNLM"/>
    </source>
</evidence>
<reference evidence="2 3" key="1">
    <citation type="journal article" date="2018" name="Sci. Adv.">
        <title>Multi-heme cytochromes provide a pathway for survival in energy-limited environments.</title>
        <authorList>
            <person name="Deng X."/>
            <person name="Dohmae N."/>
            <person name="Nealson K.H."/>
            <person name="Hashimoto K."/>
            <person name="Okamoto A."/>
        </authorList>
    </citation>
    <scope>NUCLEOTIDE SEQUENCE [LARGE SCALE GENOMIC DNA]</scope>
    <source>
        <strain evidence="2 3">IS5</strain>
    </source>
</reference>
<keyword evidence="1" id="KW-0732">Signal</keyword>
<accession>A0A2Z6AY22</accession>
<organism evidence="2 3">
    <name type="scientific">Desulfovibrio ferrophilus</name>
    <dbReference type="NCBI Taxonomy" id="241368"/>
    <lineage>
        <taxon>Bacteria</taxon>
        <taxon>Pseudomonadati</taxon>
        <taxon>Thermodesulfobacteriota</taxon>
        <taxon>Desulfovibrionia</taxon>
        <taxon>Desulfovibrionales</taxon>
        <taxon>Desulfovibrionaceae</taxon>
        <taxon>Desulfovibrio</taxon>
    </lineage>
</organism>
<evidence type="ECO:0000313" key="3">
    <source>
        <dbReference type="Proteomes" id="UP000269883"/>
    </source>
</evidence>
<proteinExistence type="predicted"/>
<protein>
    <recommendedName>
        <fullName evidence="4">Outer membrane protein beta-barrel domain-containing protein</fullName>
    </recommendedName>
</protein>
<dbReference type="SUPFAM" id="SSF69917">
    <property type="entry name" value="OMPT-like"/>
    <property type="match status" value="1"/>
</dbReference>
<dbReference type="InterPro" id="IPR020080">
    <property type="entry name" value="OM_adhesin/peptidase_omptin"/>
</dbReference>